<sequence>QIQPRPSSDLALGSDAGLAFSTVQEDIVTNMESSLFPAMQVLWLGREFYKVKHGVISVTVMAPLTLATNRWFPKMQPFSRYFY</sequence>
<keyword evidence="2" id="KW-1185">Reference proteome</keyword>
<evidence type="ECO:0000313" key="1">
    <source>
        <dbReference type="EMBL" id="GBL87653.1"/>
    </source>
</evidence>
<dbReference type="EMBL" id="BGPR01082563">
    <property type="protein sequence ID" value="GBL87653.1"/>
    <property type="molecule type" value="Genomic_DNA"/>
</dbReference>
<feature type="non-terminal residue" evidence="1">
    <location>
        <position position="1"/>
    </location>
</feature>
<gene>
    <name evidence="1" type="ORF">AVEN_133501_1</name>
</gene>
<dbReference type="Proteomes" id="UP000499080">
    <property type="component" value="Unassembled WGS sequence"/>
</dbReference>
<name>A0A4Y2B6K3_ARAVE</name>
<accession>A0A4Y2B6K3</accession>
<proteinExistence type="predicted"/>
<protein>
    <submittedName>
        <fullName evidence="1">Uncharacterized protein</fullName>
    </submittedName>
</protein>
<evidence type="ECO:0000313" key="2">
    <source>
        <dbReference type="Proteomes" id="UP000499080"/>
    </source>
</evidence>
<organism evidence="1 2">
    <name type="scientific">Araneus ventricosus</name>
    <name type="common">Orbweaver spider</name>
    <name type="synonym">Epeira ventricosa</name>
    <dbReference type="NCBI Taxonomy" id="182803"/>
    <lineage>
        <taxon>Eukaryota</taxon>
        <taxon>Metazoa</taxon>
        <taxon>Ecdysozoa</taxon>
        <taxon>Arthropoda</taxon>
        <taxon>Chelicerata</taxon>
        <taxon>Arachnida</taxon>
        <taxon>Araneae</taxon>
        <taxon>Araneomorphae</taxon>
        <taxon>Entelegynae</taxon>
        <taxon>Araneoidea</taxon>
        <taxon>Araneidae</taxon>
        <taxon>Araneus</taxon>
    </lineage>
</organism>
<comment type="caution">
    <text evidence="1">The sequence shown here is derived from an EMBL/GenBank/DDBJ whole genome shotgun (WGS) entry which is preliminary data.</text>
</comment>
<dbReference type="AlphaFoldDB" id="A0A4Y2B6K3"/>
<reference evidence="1 2" key="1">
    <citation type="journal article" date="2019" name="Sci. Rep.">
        <title>Orb-weaving spider Araneus ventricosus genome elucidates the spidroin gene catalogue.</title>
        <authorList>
            <person name="Kono N."/>
            <person name="Nakamura H."/>
            <person name="Ohtoshi R."/>
            <person name="Moran D.A.P."/>
            <person name="Shinohara A."/>
            <person name="Yoshida Y."/>
            <person name="Fujiwara M."/>
            <person name="Mori M."/>
            <person name="Tomita M."/>
            <person name="Arakawa K."/>
        </authorList>
    </citation>
    <scope>NUCLEOTIDE SEQUENCE [LARGE SCALE GENOMIC DNA]</scope>
</reference>